<dbReference type="Gene3D" id="3.30.160.150">
    <property type="entry name" value="Lipoprotein like domain"/>
    <property type="match status" value="1"/>
</dbReference>
<dbReference type="InterPro" id="IPR007485">
    <property type="entry name" value="LPS_assembly_LptE"/>
</dbReference>
<protein>
    <submittedName>
        <fullName evidence="1">LPS assembly lipoprotein LptE</fullName>
    </submittedName>
</protein>
<dbReference type="Pfam" id="PF04390">
    <property type="entry name" value="LptE"/>
    <property type="match status" value="1"/>
</dbReference>
<dbReference type="GO" id="GO:0019867">
    <property type="term" value="C:outer membrane"/>
    <property type="evidence" value="ECO:0007669"/>
    <property type="project" value="InterPro"/>
</dbReference>
<name>A0AAE3J2R8_9RHOB</name>
<dbReference type="EMBL" id="JAOYFC010000003">
    <property type="protein sequence ID" value="MCV6825698.1"/>
    <property type="molecule type" value="Genomic_DNA"/>
</dbReference>
<dbReference type="AlphaFoldDB" id="A0AAE3J2R8"/>
<dbReference type="GO" id="GO:0043165">
    <property type="term" value="P:Gram-negative-bacterium-type cell outer membrane assembly"/>
    <property type="evidence" value="ECO:0007669"/>
    <property type="project" value="InterPro"/>
</dbReference>
<dbReference type="RefSeq" id="WP_263954633.1">
    <property type="nucleotide sequence ID" value="NZ_JAOYFC010000003.1"/>
</dbReference>
<accession>A0AAE3J2R8</accession>
<sequence length="164" mass="17795">MSSYSRRYLLGLPVVGLLAACGFTPVYGPEGNAEALRGTIEVKAPTNTNSYNFVKHFEERMGVGAGARYSLNYSISTKTDGVAITQSQETTRYNVIGEATYTLTEIGTGKKLASGKVQSFTSYGSTDFVISTRTSRDDAYRRLMVILADDIIDQLLANPEITAP</sequence>
<keyword evidence="2" id="KW-1185">Reference proteome</keyword>
<organism evidence="1 2">
    <name type="scientific">Halocynthiibacter halioticoli</name>
    <dbReference type="NCBI Taxonomy" id="2986804"/>
    <lineage>
        <taxon>Bacteria</taxon>
        <taxon>Pseudomonadati</taxon>
        <taxon>Pseudomonadota</taxon>
        <taxon>Alphaproteobacteria</taxon>
        <taxon>Rhodobacterales</taxon>
        <taxon>Paracoccaceae</taxon>
        <taxon>Halocynthiibacter</taxon>
    </lineage>
</organism>
<evidence type="ECO:0000313" key="2">
    <source>
        <dbReference type="Proteomes" id="UP001208041"/>
    </source>
</evidence>
<comment type="caution">
    <text evidence="1">The sequence shown here is derived from an EMBL/GenBank/DDBJ whole genome shotgun (WGS) entry which is preliminary data.</text>
</comment>
<evidence type="ECO:0000313" key="1">
    <source>
        <dbReference type="EMBL" id="MCV6825698.1"/>
    </source>
</evidence>
<reference evidence="1" key="1">
    <citation type="submission" date="2022-10" db="EMBL/GenBank/DDBJ databases">
        <authorList>
            <person name="Yue Y."/>
        </authorList>
    </citation>
    <scope>NUCLEOTIDE SEQUENCE</scope>
    <source>
        <strain evidence="1">Z654</strain>
    </source>
</reference>
<keyword evidence="1" id="KW-0449">Lipoprotein</keyword>
<gene>
    <name evidence="1" type="primary">lptE</name>
    <name evidence="1" type="ORF">OH136_14140</name>
</gene>
<proteinExistence type="predicted"/>
<dbReference type="Proteomes" id="UP001208041">
    <property type="component" value="Unassembled WGS sequence"/>
</dbReference>
<dbReference type="PROSITE" id="PS51257">
    <property type="entry name" value="PROKAR_LIPOPROTEIN"/>
    <property type="match status" value="1"/>
</dbReference>